<sequence length="495" mass="54967">MVPEGLCLTTVSPALHAPLAPFAATTLTRGPLSSSTWTWPSSPAPNSNVTVSDEEDARRLREEIDNITTTGCTESQVRRLLAGGKTFLHRLPKGTVRRPLSSCLRMQYKMLSHLCDIKTTLRAQKAIIEQTKDKSEALQEKEAFEKEKEALKAEIEMRKKSQQNSLKVEEELREHCPRAHEAYTSMINQYNYVAQLRMPSNDEAIARSSPPALELDHKKLIAAAVQRPTATAATTSRNAQPQPSLLISDNGALTKRAAARSPSPSGQPPGAGTQSAPMGTSLDRHLLSTVGRCCLQLEYLRARQLVECLSNLSRSMMQQSPSMGNRQPIPQPGLSDYAVQNEFQKLVQQQQQLLPQAKADAGIPGDKDVSAFTMNDKRKILEAVSRRFPKNPSTPGQQQQLQNQQQQQQQQLMKAGKRNSTSPGEEHDQQSMDLSPPDAKRPRRSPMDNPMIPKGTTPMPYPKHRARRYSPCRHKAPHKGIKALPVIFSNNLPRP</sequence>
<name>A0A8H6I070_9AGAR</name>
<reference evidence="3 4" key="1">
    <citation type="submission" date="2020-07" db="EMBL/GenBank/DDBJ databases">
        <title>Comparative genomics of pyrophilous fungi reveals a link between fire events and developmental genes.</title>
        <authorList>
            <consortium name="DOE Joint Genome Institute"/>
            <person name="Steindorff A.S."/>
            <person name="Carver A."/>
            <person name="Calhoun S."/>
            <person name="Stillman K."/>
            <person name="Liu H."/>
            <person name="Lipzen A."/>
            <person name="Pangilinan J."/>
            <person name="Labutti K."/>
            <person name="Bruns T.D."/>
            <person name="Grigoriev I.V."/>
        </authorList>
    </citation>
    <scope>NUCLEOTIDE SEQUENCE [LARGE SCALE GENOMIC DNA]</scope>
    <source>
        <strain evidence="3 4">CBS 144469</strain>
    </source>
</reference>
<feature type="region of interest" description="Disordered" evidence="2">
    <location>
        <begin position="388"/>
        <end position="478"/>
    </location>
</feature>
<dbReference type="OrthoDB" id="5600002at2759"/>
<feature type="coiled-coil region" evidence="1">
    <location>
        <begin position="121"/>
        <end position="161"/>
    </location>
</feature>
<gene>
    <name evidence="3" type="ORF">DFP72DRAFT_1066843</name>
</gene>
<accession>A0A8H6I070</accession>
<evidence type="ECO:0000256" key="1">
    <source>
        <dbReference type="SAM" id="Coils"/>
    </source>
</evidence>
<feature type="compositionally biased region" description="Basic residues" evidence="2">
    <location>
        <begin position="462"/>
        <end position="478"/>
    </location>
</feature>
<proteinExistence type="predicted"/>
<evidence type="ECO:0000313" key="4">
    <source>
        <dbReference type="Proteomes" id="UP000521943"/>
    </source>
</evidence>
<dbReference type="AlphaFoldDB" id="A0A8H6I070"/>
<keyword evidence="1" id="KW-0175">Coiled coil</keyword>
<evidence type="ECO:0000256" key="2">
    <source>
        <dbReference type="SAM" id="MobiDB-lite"/>
    </source>
</evidence>
<protein>
    <submittedName>
        <fullName evidence="3">Uncharacterized protein</fullName>
    </submittedName>
</protein>
<organism evidence="3 4">
    <name type="scientific">Ephemerocybe angulata</name>
    <dbReference type="NCBI Taxonomy" id="980116"/>
    <lineage>
        <taxon>Eukaryota</taxon>
        <taxon>Fungi</taxon>
        <taxon>Dikarya</taxon>
        <taxon>Basidiomycota</taxon>
        <taxon>Agaricomycotina</taxon>
        <taxon>Agaricomycetes</taxon>
        <taxon>Agaricomycetidae</taxon>
        <taxon>Agaricales</taxon>
        <taxon>Agaricineae</taxon>
        <taxon>Psathyrellaceae</taxon>
        <taxon>Ephemerocybe</taxon>
    </lineage>
</organism>
<feature type="compositionally biased region" description="Polar residues" evidence="2">
    <location>
        <begin position="236"/>
        <end position="246"/>
    </location>
</feature>
<feature type="region of interest" description="Disordered" evidence="2">
    <location>
        <begin position="34"/>
        <end position="55"/>
    </location>
</feature>
<feature type="compositionally biased region" description="Low complexity" evidence="2">
    <location>
        <begin position="397"/>
        <end position="412"/>
    </location>
</feature>
<evidence type="ECO:0000313" key="3">
    <source>
        <dbReference type="EMBL" id="KAF6756495.1"/>
    </source>
</evidence>
<keyword evidence="4" id="KW-1185">Reference proteome</keyword>
<dbReference type="Proteomes" id="UP000521943">
    <property type="component" value="Unassembled WGS sequence"/>
</dbReference>
<comment type="caution">
    <text evidence="3">The sequence shown here is derived from an EMBL/GenBank/DDBJ whole genome shotgun (WGS) entry which is preliminary data.</text>
</comment>
<feature type="compositionally biased region" description="Low complexity" evidence="2">
    <location>
        <begin position="259"/>
        <end position="275"/>
    </location>
</feature>
<feature type="region of interest" description="Disordered" evidence="2">
    <location>
        <begin position="255"/>
        <end position="280"/>
    </location>
</feature>
<feature type="region of interest" description="Disordered" evidence="2">
    <location>
        <begin position="227"/>
        <end position="246"/>
    </location>
</feature>
<dbReference type="EMBL" id="JACGCI010000026">
    <property type="protein sequence ID" value="KAF6756495.1"/>
    <property type="molecule type" value="Genomic_DNA"/>
</dbReference>